<sequence>IILLGDLPLCRTLKPVHKARARKPHVSQALHAPPDLQSPKPHHDQPRCPCTSHPTIYFRQTGVPVRKPSEHQTRSIHLPRPLDPLTSRHANPAVAVLLQTTHRAYFPQAKGSAEIFPKRPTRPRPPLTTPQTSSSRLSPQLQPSTRRISLLVLRISRVCK</sequence>
<dbReference type="EMBL" id="KZ613475">
    <property type="protein sequence ID" value="PMD23140.1"/>
    <property type="molecule type" value="Genomic_DNA"/>
</dbReference>
<reference evidence="2 3" key="1">
    <citation type="submission" date="2016-05" db="EMBL/GenBank/DDBJ databases">
        <title>A degradative enzymes factory behind the ericoid mycorrhizal symbiosis.</title>
        <authorList>
            <consortium name="DOE Joint Genome Institute"/>
            <person name="Martino E."/>
            <person name="Morin E."/>
            <person name="Grelet G."/>
            <person name="Kuo A."/>
            <person name="Kohler A."/>
            <person name="Daghino S."/>
            <person name="Barry K."/>
            <person name="Choi C."/>
            <person name="Cichocki N."/>
            <person name="Clum A."/>
            <person name="Copeland A."/>
            <person name="Hainaut M."/>
            <person name="Haridas S."/>
            <person name="Labutti K."/>
            <person name="Lindquist E."/>
            <person name="Lipzen A."/>
            <person name="Khouja H.-R."/>
            <person name="Murat C."/>
            <person name="Ohm R."/>
            <person name="Olson A."/>
            <person name="Spatafora J."/>
            <person name="Veneault-Fourrey C."/>
            <person name="Henrissat B."/>
            <person name="Grigoriev I."/>
            <person name="Martin F."/>
            <person name="Perotto S."/>
        </authorList>
    </citation>
    <scope>NUCLEOTIDE SEQUENCE [LARGE SCALE GENOMIC DNA]</scope>
    <source>
        <strain evidence="2 3">UAMH 7357</strain>
    </source>
</reference>
<proteinExistence type="predicted"/>
<dbReference type="Proteomes" id="UP000235672">
    <property type="component" value="Unassembled WGS sequence"/>
</dbReference>
<feature type="compositionally biased region" description="Low complexity" evidence="1">
    <location>
        <begin position="129"/>
        <end position="142"/>
    </location>
</feature>
<accession>A0A2J6QA40</accession>
<keyword evidence="3" id="KW-1185">Reference proteome</keyword>
<gene>
    <name evidence="2" type="ORF">NA56DRAFT_747007</name>
</gene>
<feature type="non-terminal residue" evidence="2">
    <location>
        <position position="1"/>
    </location>
</feature>
<dbReference type="AlphaFoldDB" id="A0A2J6QA40"/>
<name>A0A2J6QA40_9HELO</name>
<feature type="region of interest" description="Disordered" evidence="1">
    <location>
        <begin position="20"/>
        <end position="47"/>
    </location>
</feature>
<protein>
    <submittedName>
        <fullName evidence="2">Uncharacterized protein</fullName>
    </submittedName>
</protein>
<evidence type="ECO:0000313" key="2">
    <source>
        <dbReference type="EMBL" id="PMD23140.1"/>
    </source>
</evidence>
<organism evidence="2 3">
    <name type="scientific">Hyaloscypha hepaticicola</name>
    <dbReference type="NCBI Taxonomy" id="2082293"/>
    <lineage>
        <taxon>Eukaryota</taxon>
        <taxon>Fungi</taxon>
        <taxon>Dikarya</taxon>
        <taxon>Ascomycota</taxon>
        <taxon>Pezizomycotina</taxon>
        <taxon>Leotiomycetes</taxon>
        <taxon>Helotiales</taxon>
        <taxon>Hyaloscyphaceae</taxon>
        <taxon>Hyaloscypha</taxon>
    </lineage>
</organism>
<feature type="region of interest" description="Disordered" evidence="1">
    <location>
        <begin position="109"/>
        <end position="142"/>
    </location>
</feature>
<evidence type="ECO:0000313" key="3">
    <source>
        <dbReference type="Proteomes" id="UP000235672"/>
    </source>
</evidence>
<evidence type="ECO:0000256" key="1">
    <source>
        <dbReference type="SAM" id="MobiDB-lite"/>
    </source>
</evidence>